<evidence type="ECO:0000256" key="1">
    <source>
        <dbReference type="SAM" id="MobiDB-lite"/>
    </source>
</evidence>
<keyword evidence="2" id="KW-0472">Membrane</keyword>
<feature type="compositionally biased region" description="Basic and acidic residues" evidence="1">
    <location>
        <begin position="346"/>
        <end position="382"/>
    </location>
</feature>
<proteinExistence type="predicted"/>
<evidence type="ECO:0000313" key="4">
    <source>
        <dbReference type="Proteomes" id="UP001163823"/>
    </source>
</evidence>
<evidence type="ECO:0000256" key="2">
    <source>
        <dbReference type="SAM" id="Phobius"/>
    </source>
</evidence>
<reference evidence="3" key="1">
    <citation type="journal article" date="2023" name="Science">
        <title>Elucidation of the pathway for biosynthesis of saponin adjuvants from the soapbark tree.</title>
        <authorList>
            <person name="Reed J."/>
            <person name="Orme A."/>
            <person name="El-Demerdash A."/>
            <person name="Owen C."/>
            <person name="Martin L.B.B."/>
            <person name="Misra R.C."/>
            <person name="Kikuchi S."/>
            <person name="Rejzek M."/>
            <person name="Martin A.C."/>
            <person name="Harkess A."/>
            <person name="Leebens-Mack J."/>
            <person name="Louveau T."/>
            <person name="Stephenson M.J."/>
            <person name="Osbourn A."/>
        </authorList>
    </citation>
    <scope>NUCLEOTIDE SEQUENCE</scope>
    <source>
        <strain evidence="3">S10</strain>
    </source>
</reference>
<keyword evidence="2" id="KW-0812">Transmembrane</keyword>
<dbReference type="KEGG" id="qsa:O6P43_032191"/>
<sequence length="491" mass="54919">MPFPWKKNKVNRISQIVADLQSPNRGGSLVVETGFPTSLIDLFVKNSDRFKKPKTEKWVQVEISDPVNLTTPSPPSPPPPPPPSTPLNTNNLMVVRAEPGCTVVQSSSSRRPVGEDVDGGDGVEDQNRVENCVGGSDASSVFVLVLKIFVVVVLALCTKKFTVGITMSAFVLLFLEYAGKRIVYWLNLKTWLDANTELKSLSRRVFKFDCLEKLVFVWKKIKNFEGSEKPPLVVSGLVCGAELCSSSSSSSEETEIVETKFETEIEILENEFCREFEIMETKDNNSSWSELDFHDKDKRCSCLELEDSQEKVGEDGKISLSKIKGARRAKLKAKIKKFVPKKLQGSKKENKNRGREAESRRESSNNMEEDKLGRFEKDEESWNRSSYALPSEQRCEEEEDAEVDDGTACSSGSSLVGVEVAWNVEKEDTDRDGNWGYLFLFLIVLAGLVGGRVIALLLTVAWCFILKMFGKRDCSEKSVLQVFNRSVGKTT</sequence>
<dbReference type="Proteomes" id="UP001163823">
    <property type="component" value="Chromosome 13"/>
</dbReference>
<keyword evidence="4" id="KW-1185">Reference proteome</keyword>
<feature type="compositionally biased region" description="Acidic residues" evidence="1">
    <location>
        <begin position="115"/>
        <end position="124"/>
    </location>
</feature>
<protein>
    <submittedName>
        <fullName evidence="3">Ethylene-responsive nuclear / ethylene-regulated nuclear protein (ERT2)-like protein</fullName>
    </submittedName>
</protein>
<evidence type="ECO:0000313" key="3">
    <source>
        <dbReference type="EMBL" id="KAJ7947379.1"/>
    </source>
</evidence>
<dbReference type="PANTHER" id="PTHR36381:SF1">
    <property type="entry name" value="ETHYLENE-REGULATED TRANSCRIPT 2 (ERT2)"/>
    <property type="match status" value="1"/>
</dbReference>
<feature type="compositionally biased region" description="Pro residues" evidence="1">
    <location>
        <begin position="72"/>
        <end position="85"/>
    </location>
</feature>
<feature type="region of interest" description="Disordered" evidence="1">
    <location>
        <begin position="343"/>
        <end position="411"/>
    </location>
</feature>
<feature type="region of interest" description="Disordered" evidence="1">
    <location>
        <begin position="66"/>
        <end position="88"/>
    </location>
</feature>
<dbReference type="PANTHER" id="PTHR36381">
    <property type="entry name" value="ETHYLENE-REGULATED TRANSCRIPT 2 (ERT2)"/>
    <property type="match status" value="1"/>
</dbReference>
<dbReference type="SUPFAM" id="SSF101447">
    <property type="entry name" value="Formin homology 2 domain (FH2 domain)"/>
    <property type="match status" value="1"/>
</dbReference>
<name>A0AAD7KWK6_QUISA</name>
<comment type="caution">
    <text evidence="3">The sequence shown here is derived from an EMBL/GenBank/DDBJ whole genome shotgun (WGS) entry which is preliminary data.</text>
</comment>
<feature type="region of interest" description="Disordered" evidence="1">
    <location>
        <begin position="105"/>
        <end position="125"/>
    </location>
</feature>
<accession>A0AAD7KWK6</accession>
<feature type="transmembrane region" description="Helical" evidence="2">
    <location>
        <begin position="435"/>
        <end position="465"/>
    </location>
</feature>
<dbReference type="EMBL" id="JARAOO010000013">
    <property type="protein sequence ID" value="KAJ7947379.1"/>
    <property type="molecule type" value="Genomic_DNA"/>
</dbReference>
<organism evidence="3 4">
    <name type="scientific">Quillaja saponaria</name>
    <name type="common">Soap bark tree</name>
    <dbReference type="NCBI Taxonomy" id="32244"/>
    <lineage>
        <taxon>Eukaryota</taxon>
        <taxon>Viridiplantae</taxon>
        <taxon>Streptophyta</taxon>
        <taxon>Embryophyta</taxon>
        <taxon>Tracheophyta</taxon>
        <taxon>Spermatophyta</taxon>
        <taxon>Magnoliopsida</taxon>
        <taxon>eudicotyledons</taxon>
        <taxon>Gunneridae</taxon>
        <taxon>Pentapetalae</taxon>
        <taxon>rosids</taxon>
        <taxon>fabids</taxon>
        <taxon>Fabales</taxon>
        <taxon>Quillajaceae</taxon>
        <taxon>Quillaja</taxon>
    </lineage>
</organism>
<dbReference type="AlphaFoldDB" id="A0AAD7KWK6"/>
<keyword evidence="2" id="KW-1133">Transmembrane helix</keyword>
<gene>
    <name evidence="3" type="ORF">O6P43_032191</name>
</gene>
<feature type="compositionally biased region" description="Acidic residues" evidence="1">
    <location>
        <begin position="395"/>
        <end position="405"/>
    </location>
</feature>